<dbReference type="Proteomes" id="UP001335648">
    <property type="component" value="Unassembled WGS sequence"/>
</dbReference>
<dbReference type="EMBL" id="JAULUE010002049">
    <property type="protein sequence ID" value="KAK5907792.1"/>
    <property type="molecule type" value="Genomic_DNA"/>
</dbReference>
<comment type="caution">
    <text evidence="1">The sequence shown here is derived from an EMBL/GenBank/DDBJ whole genome shotgun (WGS) entry which is preliminary data.</text>
</comment>
<evidence type="ECO:0000313" key="1">
    <source>
        <dbReference type="EMBL" id="KAK5907792.1"/>
    </source>
</evidence>
<reference evidence="1 2" key="1">
    <citation type="journal article" date="2023" name="Mol. Biol. Evol.">
        <title>Genomics of Secondarily Temperate Adaptation in the Only Non-Antarctic Icefish.</title>
        <authorList>
            <person name="Rivera-Colon A.G."/>
            <person name="Rayamajhi N."/>
            <person name="Minhas B.F."/>
            <person name="Madrigal G."/>
            <person name="Bilyk K.T."/>
            <person name="Yoon V."/>
            <person name="Hune M."/>
            <person name="Gregory S."/>
            <person name="Cheng C.H.C."/>
            <person name="Catchen J.M."/>
        </authorList>
    </citation>
    <scope>NUCLEOTIDE SEQUENCE [LARGE SCALE GENOMIC DNA]</scope>
    <source>
        <strain evidence="1">JC2023a</strain>
    </source>
</reference>
<evidence type="ECO:0000313" key="2">
    <source>
        <dbReference type="Proteomes" id="UP001335648"/>
    </source>
</evidence>
<sequence>MASGQDLCRMHLHIKWWKKKKSLSWNLLRSSAASETRSDTTPRWTSDAVKLKRADLQISWSSDPPLPRTLLSPGPWTQWQEQEVMVMMQEVLGGQRKKAD</sequence>
<organism evidence="1 2">
    <name type="scientific">Champsocephalus esox</name>
    <name type="common">pike icefish</name>
    <dbReference type="NCBI Taxonomy" id="159716"/>
    <lineage>
        <taxon>Eukaryota</taxon>
        <taxon>Metazoa</taxon>
        <taxon>Chordata</taxon>
        <taxon>Craniata</taxon>
        <taxon>Vertebrata</taxon>
        <taxon>Euteleostomi</taxon>
        <taxon>Actinopterygii</taxon>
        <taxon>Neopterygii</taxon>
        <taxon>Teleostei</taxon>
        <taxon>Neoteleostei</taxon>
        <taxon>Acanthomorphata</taxon>
        <taxon>Eupercaria</taxon>
        <taxon>Perciformes</taxon>
        <taxon>Notothenioidei</taxon>
        <taxon>Channichthyidae</taxon>
        <taxon>Champsocephalus</taxon>
    </lineage>
</organism>
<gene>
    <name evidence="1" type="ORF">CesoFtcFv8_005605</name>
</gene>
<name>A0AAN8HA83_9TELE</name>
<proteinExistence type="predicted"/>
<keyword evidence="2" id="KW-1185">Reference proteome</keyword>
<accession>A0AAN8HA83</accession>
<protein>
    <submittedName>
        <fullName evidence="1">Uncharacterized protein</fullName>
    </submittedName>
</protein>
<dbReference type="AlphaFoldDB" id="A0AAN8HA83"/>